<sequence length="73" mass="8358">MIFRLFLFLLGFGLAVVGGVTVIAYLNVMAMGLSFLEYLLYISTRMECYLLMIGIMLITISIYIPLNEKNRKK</sequence>
<dbReference type="GeneID" id="89467310"/>
<keyword evidence="1" id="KW-0812">Transmembrane</keyword>
<keyword evidence="1" id="KW-1133">Transmembrane helix</keyword>
<dbReference type="InterPro" id="IPR058887">
    <property type="entry name" value="YuzI-like"/>
</dbReference>
<reference evidence="2 3" key="1">
    <citation type="journal article" date="2012" name="Front. Microbiol.">
        <title>Redundancy and modularity in membrane-associated dissimilatory nitrate reduction in Bacillus.</title>
        <authorList>
            <person name="Heylen K."/>
            <person name="Keltjens J."/>
        </authorList>
    </citation>
    <scope>NUCLEOTIDE SEQUENCE [LARGE SCALE GENOMIC DNA]</scope>
    <source>
        <strain evidence="2 3">LMG 9581</strain>
    </source>
</reference>
<dbReference type="STRING" id="1131731.BAZO_16954"/>
<name>K6DRH2_SCHAZ</name>
<protein>
    <submittedName>
        <fullName evidence="2">Uncharacterized protein</fullName>
    </submittedName>
</protein>
<dbReference type="PATRIC" id="fig|1131731.3.peg.3455"/>
<organism evidence="2 3">
    <name type="scientific">Schinkia azotoformans LMG 9581</name>
    <dbReference type="NCBI Taxonomy" id="1131731"/>
    <lineage>
        <taxon>Bacteria</taxon>
        <taxon>Bacillati</taxon>
        <taxon>Bacillota</taxon>
        <taxon>Bacilli</taxon>
        <taxon>Bacillales</taxon>
        <taxon>Bacillaceae</taxon>
        <taxon>Calidifontibacillus/Schinkia group</taxon>
        <taxon>Schinkia</taxon>
    </lineage>
</organism>
<evidence type="ECO:0000256" key="1">
    <source>
        <dbReference type="SAM" id="Phobius"/>
    </source>
</evidence>
<accession>K6DRH2</accession>
<dbReference type="Proteomes" id="UP000006315">
    <property type="component" value="Unassembled WGS sequence"/>
</dbReference>
<keyword evidence="1" id="KW-0472">Membrane</keyword>
<feature type="transmembrane region" description="Helical" evidence="1">
    <location>
        <begin position="48"/>
        <end position="66"/>
    </location>
</feature>
<proteinExistence type="predicted"/>
<evidence type="ECO:0000313" key="2">
    <source>
        <dbReference type="EMBL" id="EKN63381.1"/>
    </source>
</evidence>
<dbReference type="Pfam" id="PF26135">
    <property type="entry name" value="YuzI"/>
    <property type="match status" value="1"/>
</dbReference>
<comment type="caution">
    <text evidence="2">The sequence shown here is derived from an EMBL/GenBank/DDBJ whole genome shotgun (WGS) entry which is preliminary data.</text>
</comment>
<dbReference type="RefSeq" id="WP_004431838.1">
    <property type="nucleotide sequence ID" value="NZ_AJLR01000146.1"/>
</dbReference>
<keyword evidence="3" id="KW-1185">Reference proteome</keyword>
<gene>
    <name evidence="2" type="ORF">BAZO_16954</name>
</gene>
<dbReference type="AlphaFoldDB" id="K6DRH2"/>
<dbReference type="EMBL" id="AJLR01000146">
    <property type="protein sequence ID" value="EKN63381.1"/>
    <property type="molecule type" value="Genomic_DNA"/>
</dbReference>
<evidence type="ECO:0000313" key="3">
    <source>
        <dbReference type="Proteomes" id="UP000006315"/>
    </source>
</evidence>